<dbReference type="PANTHER" id="PTHR34218">
    <property type="entry name" value="PEPTIDASE S45 PENICILLIN AMIDASE"/>
    <property type="match status" value="1"/>
</dbReference>
<dbReference type="Gene3D" id="1.10.439.10">
    <property type="entry name" value="Penicillin Amidohydrolase, domain 1"/>
    <property type="match status" value="1"/>
</dbReference>
<evidence type="ECO:0000256" key="4">
    <source>
        <dbReference type="PIRSR" id="PIRSR001227-1"/>
    </source>
</evidence>
<dbReference type="InterPro" id="IPR029055">
    <property type="entry name" value="Ntn_hydrolases_N"/>
</dbReference>
<feature type="binding site" evidence="5">
    <location>
        <position position="196"/>
    </location>
    <ligand>
        <name>Ca(2+)</name>
        <dbReference type="ChEBI" id="CHEBI:29108"/>
    </ligand>
</feature>
<dbReference type="Gene3D" id="2.30.120.10">
    <property type="match status" value="1"/>
</dbReference>
<dbReference type="SUPFAM" id="SSF56235">
    <property type="entry name" value="N-terminal nucleophile aminohydrolases (Ntn hydrolases)"/>
    <property type="match status" value="1"/>
</dbReference>
<dbReference type="CDD" id="cd03747">
    <property type="entry name" value="Ntn_PGA_like"/>
    <property type="match status" value="1"/>
</dbReference>
<feature type="active site" description="Nucleophile" evidence="4">
    <location>
        <position position="254"/>
    </location>
</feature>
<dbReference type="InterPro" id="IPR014395">
    <property type="entry name" value="Pen/GL7ACA/AHL_acylase"/>
</dbReference>
<evidence type="ECO:0000256" key="5">
    <source>
        <dbReference type="PIRSR" id="PIRSR001227-2"/>
    </source>
</evidence>
<dbReference type="GO" id="GO:0016811">
    <property type="term" value="F:hydrolase activity, acting on carbon-nitrogen (but not peptide) bonds, in linear amides"/>
    <property type="evidence" value="ECO:0007669"/>
    <property type="project" value="InterPro"/>
</dbReference>
<dbReference type="InterPro" id="IPR023343">
    <property type="entry name" value="Penicillin_amidase_dom1"/>
</dbReference>
<keyword evidence="3" id="KW-0865">Zymogen</keyword>
<evidence type="ECO:0000256" key="1">
    <source>
        <dbReference type="ARBA" id="ARBA00006586"/>
    </source>
</evidence>
<dbReference type="AlphaFoldDB" id="A0A2K9NSS7"/>
<dbReference type="Pfam" id="PF01804">
    <property type="entry name" value="Penicil_amidase"/>
    <property type="match status" value="1"/>
</dbReference>
<comment type="cofactor">
    <cofactor evidence="5">
        <name>Ca(2+)</name>
        <dbReference type="ChEBI" id="CHEBI:29108"/>
    </cofactor>
    <text evidence="5">Binds 1 Ca(2+) ion per dimer.</text>
</comment>
<protein>
    <submittedName>
        <fullName evidence="6">Penicillin acylase family protein</fullName>
    </submittedName>
</protein>
<evidence type="ECO:0000256" key="2">
    <source>
        <dbReference type="ARBA" id="ARBA00022801"/>
    </source>
</evidence>
<dbReference type="Gene3D" id="1.10.1400.10">
    <property type="match status" value="1"/>
</dbReference>
<dbReference type="KEGG" id="bsto:C0V70_10780"/>
<dbReference type="Gene3D" id="3.60.20.10">
    <property type="entry name" value="Glutamine Phosphoribosylpyrophosphate, subunit 1, domain 1"/>
    <property type="match status" value="1"/>
</dbReference>
<proteinExistence type="inferred from homology"/>
<keyword evidence="7" id="KW-1185">Reference proteome</keyword>
<accession>A0A2K9NSS7</accession>
<dbReference type="EMBL" id="CP025704">
    <property type="protein sequence ID" value="AUN98576.1"/>
    <property type="molecule type" value="Genomic_DNA"/>
</dbReference>
<dbReference type="GO" id="GO:0046872">
    <property type="term" value="F:metal ion binding"/>
    <property type="evidence" value="ECO:0007669"/>
    <property type="project" value="UniProtKB-KW"/>
</dbReference>
<reference evidence="6 7" key="1">
    <citation type="submission" date="2018-01" db="EMBL/GenBank/DDBJ databases">
        <title>Complete genome sequence of Bacteriovorax stolpii DSM12778.</title>
        <authorList>
            <person name="Tang B."/>
            <person name="Chang J."/>
        </authorList>
    </citation>
    <scope>NUCLEOTIDE SEQUENCE [LARGE SCALE GENOMIC DNA]</scope>
    <source>
        <strain evidence="6 7">DSM 12778</strain>
    </source>
</reference>
<feature type="binding site" evidence="5">
    <location>
        <position position="329"/>
    </location>
    <ligand>
        <name>Ca(2+)</name>
        <dbReference type="ChEBI" id="CHEBI:29108"/>
    </ligand>
</feature>
<evidence type="ECO:0000256" key="3">
    <source>
        <dbReference type="ARBA" id="ARBA00023145"/>
    </source>
</evidence>
<dbReference type="RefSeq" id="WP_102243867.1">
    <property type="nucleotide sequence ID" value="NZ_CP025704.1"/>
</dbReference>
<dbReference type="PIRSF" id="PIRSF001227">
    <property type="entry name" value="Pen_acylase"/>
    <property type="match status" value="1"/>
</dbReference>
<dbReference type="Proteomes" id="UP000235584">
    <property type="component" value="Chromosome"/>
</dbReference>
<dbReference type="InterPro" id="IPR002692">
    <property type="entry name" value="S45"/>
</dbReference>
<dbReference type="GO" id="GO:0017000">
    <property type="term" value="P:antibiotic biosynthetic process"/>
    <property type="evidence" value="ECO:0007669"/>
    <property type="project" value="InterPro"/>
</dbReference>
<comment type="similarity">
    <text evidence="1">Belongs to the peptidase S45 family.</text>
</comment>
<evidence type="ECO:0000313" key="7">
    <source>
        <dbReference type="Proteomes" id="UP000235584"/>
    </source>
</evidence>
<name>A0A2K9NSS7_BACTC</name>
<keyword evidence="5" id="KW-0106">Calcium</keyword>
<dbReference type="InterPro" id="IPR043146">
    <property type="entry name" value="Penicillin_amidase_N_B-knob"/>
</dbReference>
<keyword evidence="5" id="KW-0479">Metal-binding</keyword>
<dbReference type="InterPro" id="IPR043147">
    <property type="entry name" value="Penicillin_amidase_A-knob"/>
</dbReference>
<keyword evidence="2" id="KW-0378">Hydrolase</keyword>
<sequence length="789" mass="90043">MIMNKKKTLKIALFIFALIVLSAIVGGYEFFRSRVPQMNGEAALSGLSAPVEVVRDRHGIPHINAQTSEDAFRTLGYVMASERLFQMEVSRRLAQGELAELLGEKLLRSDKLFRNLGLKYESEKLFARKTAEKSFDPQMLKEMNAFYDGVNQFVEKGALPIEFKILGIKPRPFSMVDGQSFVGLMGFSFGIAIMTEPLLTDLAKRIGGDLTNDLRNEKIPNEVTRVVDTSSFVSKEVLKVISSLESGFPLFEGSNGWLLSGKRTSSGSPVLSNDPHISYSHPGIWFEAHIKTPEYESYGHFLSLIPFPILSHNRERGWGLTMSLTDDMDIYQEQINEKDLTYRFKGKDLPLEKREEIIKVKNAPDFKMTVFKTHHGPILDYALSETTKEKSLSLQWPFYSEKNDPFTTVFRMGRAKNMQEFKDAVATGMAPGLNILYADKENIGWWIFGEVWKKRPGIKTDFILDGQSGNDEILGTLAMNEKPHSENPESGLIVSANARPAGYPAHLRGDWQPDDRQKTLEKILSQNDKWSPEELMEVQALNMNFENKVLLHALLNDLSFKNKTEENRYEKYVQILREWNLSSEITSIAPSIYYSWARDIQKKMLVNLTDDEKEIFAKVPNGWIFFKRVILEPTSPWWKKFDRAALLKETFIGTITTLEKRFGEDTNEWKWGKLHTLEFVHPIGRVKPLNYIFNLGPYPAPGATQEVNNQKVTSYKGDFAVTAGPSTRRIIDFARPEKAWGILPIGNSGHLLSPFYNDQVQLFLEGKYREELLDLDEGDARFKMTFKSL</sequence>
<gene>
    <name evidence="6" type="ORF">C0V70_10780</name>
</gene>
<evidence type="ECO:0000313" key="6">
    <source>
        <dbReference type="EMBL" id="AUN98576.1"/>
    </source>
</evidence>
<organism evidence="6 7">
    <name type="scientific">Bacteriovorax stolpii</name>
    <name type="common">Bdellovibrio stolpii</name>
    <dbReference type="NCBI Taxonomy" id="960"/>
    <lineage>
        <taxon>Bacteria</taxon>
        <taxon>Pseudomonadati</taxon>
        <taxon>Bdellovibrionota</taxon>
        <taxon>Bacteriovoracia</taxon>
        <taxon>Bacteriovoracales</taxon>
        <taxon>Bacteriovoracaceae</taxon>
        <taxon>Bacteriovorax</taxon>
    </lineage>
</organism>
<feature type="binding site" evidence="5">
    <location>
        <position position="326"/>
    </location>
    <ligand>
        <name>Ca(2+)</name>
        <dbReference type="ChEBI" id="CHEBI:29108"/>
    </ligand>
</feature>
<dbReference type="PANTHER" id="PTHR34218:SF5">
    <property type="entry name" value="PENICILLIN ACYLASE FAMILY PROTEIN"/>
    <property type="match status" value="1"/>
</dbReference>